<name>Q0Q7G9_CAMJJ</name>
<organism evidence="1">
    <name type="scientific">Campylobacter jejuni subsp. jejuni serotype O:23/36 (strain 81-176)</name>
    <dbReference type="NCBI Taxonomy" id="354242"/>
    <lineage>
        <taxon>Bacteria</taxon>
        <taxon>Pseudomonadati</taxon>
        <taxon>Campylobacterota</taxon>
        <taxon>Epsilonproteobacteria</taxon>
        <taxon>Campylobacterales</taxon>
        <taxon>Campylobacteraceae</taxon>
        <taxon>Campylobacter</taxon>
    </lineage>
</organism>
<proteinExistence type="predicted"/>
<protein>
    <recommendedName>
        <fullName evidence="2">Type II toxin-antitoxin system HicA family toxin</fullName>
    </recommendedName>
</protein>
<evidence type="ECO:0000313" key="1">
    <source>
        <dbReference type="EMBL" id="ABF83747.1"/>
    </source>
</evidence>
<dbReference type="SUPFAM" id="SSF54786">
    <property type="entry name" value="YcfA/nrd intein domain"/>
    <property type="match status" value="1"/>
</dbReference>
<sequence>MCIIHTHKDIIVSKKDKIIKDLKNNPNNVRFETLKILLESEGYECFNKGGSHYQFRKEECDLIAIPFKRPIKAIYVKMVLKAITGE</sequence>
<evidence type="ECO:0008006" key="2">
    <source>
        <dbReference type="Google" id="ProtNLM"/>
    </source>
</evidence>
<accession>Q0Q7G9</accession>
<dbReference type="AlphaFoldDB" id="Q0Q7G9"/>
<gene>
    <name evidence="1" type="ORF">cju22</name>
</gene>
<reference evidence="1" key="1">
    <citation type="journal article" date="2006" name="Infect. Immun.">
        <title>Unique features of a highly pathogenic Campylobacter jejuni strain.</title>
        <authorList>
            <person name="Hofreuter D."/>
            <person name="Tsai J."/>
            <person name="Watson R.O."/>
            <person name="Novik V."/>
            <person name="Altman B."/>
            <person name="Benitez M."/>
            <person name="Clark C."/>
            <person name="Perbost C."/>
            <person name="Jarvie T."/>
            <person name="Du L."/>
            <person name="Galan J.E."/>
        </authorList>
    </citation>
    <scope>NUCLEOTIDE SEQUENCE</scope>
    <source>
        <strain evidence="1">81-176</strain>
    </source>
</reference>
<dbReference type="EMBL" id="DQ493926">
    <property type="protein sequence ID" value="ABF83747.1"/>
    <property type="molecule type" value="Genomic_DNA"/>
</dbReference>